<dbReference type="PROSITE" id="PS51257">
    <property type="entry name" value="PROKAR_LIPOPROTEIN"/>
    <property type="match status" value="1"/>
</dbReference>
<sequence>MPPKFSNRLFPWSPYASLPSNSGLFACFINLPSPNLDFRVSLPQFPSCPFYITDSAFSPTIYMPGRLPDTPPLESAVFYSCSPAWDSTAGIRGAHS</sequence>
<dbReference type="EMBL" id="KN817567">
    <property type="protein sequence ID" value="KJA20483.1"/>
    <property type="molecule type" value="Genomic_DNA"/>
</dbReference>
<keyword evidence="2" id="KW-1185">Reference proteome</keyword>
<name>A0A0D2MAS6_HYPSF</name>
<gene>
    <name evidence="1" type="ORF">HYPSUDRAFT_815007</name>
</gene>
<organism evidence="1 2">
    <name type="scientific">Hypholoma sublateritium (strain FD-334 SS-4)</name>
    <dbReference type="NCBI Taxonomy" id="945553"/>
    <lineage>
        <taxon>Eukaryota</taxon>
        <taxon>Fungi</taxon>
        <taxon>Dikarya</taxon>
        <taxon>Basidiomycota</taxon>
        <taxon>Agaricomycotina</taxon>
        <taxon>Agaricomycetes</taxon>
        <taxon>Agaricomycetidae</taxon>
        <taxon>Agaricales</taxon>
        <taxon>Agaricineae</taxon>
        <taxon>Strophariaceae</taxon>
        <taxon>Hypholoma</taxon>
    </lineage>
</organism>
<reference evidence="2" key="1">
    <citation type="submission" date="2014-04" db="EMBL/GenBank/DDBJ databases">
        <title>Evolutionary Origins and Diversification of the Mycorrhizal Mutualists.</title>
        <authorList>
            <consortium name="DOE Joint Genome Institute"/>
            <consortium name="Mycorrhizal Genomics Consortium"/>
            <person name="Kohler A."/>
            <person name="Kuo A."/>
            <person name="Nagy L.G."/>
            <person name="Floudas D."/>
            <person name="Copeland A."/>
            <person name="Barry K.W."/>
            <person name="Cichocki N."/>
            <person name="Veneault-Fourrey C."/>
            <person name="LaButti K."/>
            <person name="Lindquist E.A."/>
            <person name="Lipzen A."/>
            <person name="Lundell T."/>
            <person name="Morin E."/>
            <person name="Murat C."/>
            <person name="Riley R."/>
            <person name="Ohm R."/>
            <person name="Sun H."/>
            <person name="Tunlid A."/>
            <person name="Henrissat B."/>
            <person name="Grigoriev I.V."/>
            <person name="Hibbett D.S."/>
            <person name="Martin F."/>
        </authorList>
    </citation>
    <scope>NUCLEOTIDE SEQUENCE [LARGE SCALE GENOMIC DNA]</scope>
    <source>
        <strain evidence="2">FD-334 SS-4</strain>
    </source>
</reference>
<evidence type="ECO:0000313" key="2">
    <source>
        <dbReference type="Proteomes" id="UP000054270"/>
    </source>
</evidence>
<proteinExistence type="predicted"/>
<dbReference type="Proteomes" id="UP000054270">
    <property type="component" value="Unassembled WGS sequence"/>
</dbReference>
<dbReference type="AlphaFoldDB" id="A0A0D2MAS6"/>
<protein>
    <submittedName>
        <fullName evidence="1">Uncharacterized protein</fullName>
    </submittedName>
</protein>
<accession>A0A0D2MAS6</accession>
<evidence type="ECO:0000313" key="1">
    <source>
        <dbReference type="EMBL" id="KJA20483.1"/>
    </source>
</evidence>